<dbReference type="PROSITE" id="PS51471">
    <property type="entry name" value="FE2OG_OXY"/>
    <property type="match status" value="6"/>
</dbReference>
<reference evidence="7 8" key="1">
    <citation type="submission" date="2020-09" db="EMBL/GenBank/DDBJ databases">
        <title>De no assembly of potato wild relative species, Solanum commersonii.</title>
        <authorList>
            <person name="Cho K."/>
        </authorList>
    </citation>
    <scope>NUCLEOTIDE SEQUENCE [LARGE SCALE GENOMIC DNA]</scope>
    <source>
        <strain evidence="7">LZ3.2</strain>
        <tissue evidence="7">Leaf</tissue>
    </source>
</reference>
<evidence type="ECO:0000313" key="7">
    <source>
        <dbReference type="EMBL" id="KAG5588104.1"/>
    </source>
</evidence>
<keyword evidence="2" id="KW-0479">Metal-binding</keyword>
<dbReference type="GO" id="GO:0016706">
    <property type="term" value="F:2-oxoglutarate-dependent dioxygenase activity"/>
    <property type="evidence" value="ECO:0007669"/>
    <property type="project" value="UniProtKB-ARBA"/>
</dbReference>
<dbReference type="FunFam" id="2.60.120.330:FF:000088">
    <property type="entry name" value="1-aminocyclopropane-1-carboxylate oxidase-like 9"/>
    <property type="match status" value="1"/>
</dbReference>
<evidence type="ECO:0000259" key="6">
    <source>
        <dbReference type="PROSITE" id="PS51471"/>
    </source>
</evidence>
<dbReference type="InterPro" id="IPR044861">
    <property type="entry name" value="IPNS-like_FE2OG_OXY"/>
</dbReference>
<dbReference type="EMBL" id="JACXVP010000009">
    <property type="protein sequence ID" value="KAG5588104.1"/>
    <property type="molecule type" value="Genomic_DNA"/>
</dbReference>
<evidence type="ECO:0000256" key="3">
    <source>
        <dbReference type="ARBA" id="ARBA00022896"/>
    </source>
</evidence>
<dbReference type="PANTHER" id="PTHR10209">
    <property type="entry name" value="OXIDOREDUCTASE, 2OG-FE II OXYGENASE FAMILY PROTEIN"/>
    <property type="match status" value="1"/>
</dbReference>
<sequence>MEKVEEKMVFSRNEEFQATLQPSYDKHSELKAFDDTKAGVKGLVDAGNSTEVPRIFVHPRESIHNSSGFTEKEFVFPVIDLEGIDNPMRHKEIVDKVRDASETWGFFQVVNHGIPFPVLEEMLQGARRFFEQDVEIKKQYYTRDTMKKVAHVSNFYLFSPSVPAESWRDSLYCFTCPNPPSLEEFPRACREILIEFSKKMMKLGNSLFELLSEGLGLNPCHLKDMNCAEGLSIAQHYYPACPQPELTIGTRQHSDCVFITVLLQDDIEGLQVRHQNQWIDVPPTPGALVVNIGDLLQLISNDKYISVEHRVLSNKVGPRISVPCFFSTGTFPSPRIYGPIKELVSECNPPKYRATTVKEYTDYFRKKGFDGTSMLLDYKILHGDKSAKDVLRKQTHLVTCAIACILEYFVLLVSRAAYEFLGTSGILLVYNTLAKKMAISSTDDFQTTIQKSYDKMSELKAFDDTKAGIKGLVDAGITKVPRIFMLPPKDRPESSDTCETQFIFPVMDLEGISKDPIKHKEIVDKVRDASETWGFFQVVNHGIPVSVLEEMLQGTRKFFEQDIEVKNQYYTRDITNKVVHSCNFDLYSPSVPAANWRDSLFCLMAPNPPSPEEFPTACREILMEFSDHIMKLGKSVFELLSEGLGLNPSHLNDIGCAEGLAVLGHYYPACPQPELTMGTSKHSDHGFITVLLQDHIGGLQVLHQNQWVDVPPTPGAIVVNIGDLLQASILVSNDKYISVEHRVLTNKLSSRISVACFFGTGPLPSSNLYGPITELLSEDNPPKYRSTTVNDYTGYYRKKAFDDTKAGVKGLVDAGITKVPQIFILPPKNRPESLDISEKQFIFPVIDLEGIDEDPIKHKEIVDNVRDASETWGFFQVVNHGIPTSVLEVMLQGTREFFEQDIEPFCSSCKLERLLFFSMAPNPPSPEEFPRPCRGILMDYSKHVMELGCSLLGLLSEGLGLDCCHLEDMDCAEGLGVVGHYYPPCPQPELTIGTNKHSDNDFITVLLQDDIGGLQVLHQNQWVDVPPTPGAIVLISNDKYLSVEHRVLSNKVGPRISVACFFSTGPLPSSKLYGPIAELLSEDNPPKYCATTVKAFSDYFRKKGLDGTSALFIFPVIDLEGIDEDPIKHKEIVDKVRDASETWGFFQVVNHGIPTSVLEEMLQGTRQFFEQDVVIKKQYYSRDTTKRVIHTSNFDLYSPYVPAANWRDTLFCLMAPDPLSPQELPTACREILMDYSKDVMKLGFSLLELLSEACPQPELAIGTNKHSDNDFITVLLQDHIGGLQVLHQNQWVNVPPTPGALVLISNDKYISVEHRVLANKVGPRISVACFFYTGSMPSSKLYGPITELLSEDNPPKYRATTVKDYRDYFRKKGLDGTSTFTDDFEARVPGSYDRMSELRAFDNTKAGVKGIVDAGITEVPRIFVQPTKIEECVSSCETKFIFPVIDLEGIDKDPIKHKEIVDKVRDASETWGFFQVVNHDIPLSVMEEMLQGTRRFFEQDVDIKKQYYTRDNTKKVVHVSNFDLYSPFVPATNWRDSIFCLMAPNHPSPEELPIAYREILMEFSNHVMTLGKSLFELLSEGLGLDPSHLNNIDCSEGLRVLGHYYPACPQPELTIGTNKHSDNDFITVLLQDQIGGLQVLHKTQWIDVPPTPGALVVNIGDLLQLISNDKYLSVEHRVLSNKVGPRISVACFFYTGSLPTTKLYGPIKELLSDDNPPKYRTTTVKDYADYFREKDMIGLNNGRTEQYDSSEYDREREVQAFDDSKAGVKGLVDGGVTRLPRIFLHNQYVAEMKSDSEIVTKFSIPVIDFEGLGKSAAQRADIVRGIKDACEKWGFFQVVHHEIPSIIMEKVIEGVRHFHEQDSEVKKEFYSRDVTRKFSYNSNFDLHKTRVANWRDTLSCVVAPNPPDLREMSEVCRDVLIKYTEHVLKLGHTLFELLSEALGLNLNHLKDMECAKGLVLAGHYYPTCPEPDLTLGLSSHTDGGFLTILLQDQVGGLQVFHENRWFDVPFLPGALIVNIGDLMQASSYHKMSLMHLCNVTNLINQFICFHFVL</sequence>
<feature type="domain" description="Fe2OG dioxygenase" evidence="6">
    <location>
        <begin position="227"/>
        <end position="329"/>
    </location>
</feature>
<dbReference type="OrthoDB" id="1738860at2759"/>
<dbReference type="Pfam" id="PF14226">
    <property type="entry name" value="DIOX_N"/>
    <property type="match status" value="6"/>
</dbReference>
<evidence type="ECO:0000256" key="4">
    <source>
        <dbReference type="ARBA" id="ARBA00023002"/>
    </source>
</evidence>
<dbReference type="GO" id="GO:0046872">
    <property type="term" value="F:metal ion binding"/>
    <property type="evidence" value="ECO:0007669"/>
    <property type="project" value="UniProtKB-KW"/>
</dbReference>
<evidence type="ECO:0000256" key="2">
    <source>
        <dbReference type="ARBA" id="ARBA00022723"/>
    </source>
</evidence>
<feature type="domain" description="Fe2OG dioxygenase" evidence="6">
    <location>
        <begin position="1594"/>
        <end position="1696"/>
    </location>
</feature>
<evidence type="ECO:0000256" key="5">
    <source>
        <dbReference type="ARBA" id="ARBA00023004"/>
    </source>
</evidence>
<keyword evidence="8" id="KW-1185">Reference proteome</keyword>
<keyword evidence="4" id="KW-0560">Oxidoreductase</keyword>
<dbReference type="GO" id="GO:0031418">
    <property type="term" value="F:L-ascorbic acid binding"/>
    <property type="evidence" value="ECO:0007669"/>
    <property type="project" value="UniProtKB-KW"/>
</dbReference>
<evidence type="ECO:0000313" key="8">
    <source>
        <dbReference type="Proteomes" id="UP000824120"/>
    </source>
</evidence>
<feature type="domain" description="Fe2OG dioxygenase" evidence="6">
    <location>
        <begin position="1956"/>
        <end position="2053"/>
    </location>
</feature>
<protein>
    <recommendedName>
        <fullName evidence="6">Fe2OG dioxygenase domain-containing protein</fullName>
    </recommendedName>
</protein>
<dbReference type="Proteomes" id="UP000824120">
    <property type="component" value="Chromosome 9"/>
</dbReference>
<proteinExistence type="inferred from homology"/>
<comment type="caution">
    <text evidence="7">The sequence shown here is derived from an EMBL/GenBank/DDBJ whole genome shotgun (WGS) entry which is preliminary data.</text>
</comment>
<name>A0A9J5XM21_SOLCO</name>
<dbReference type="GO" id="GO:0002238">
    <property type="term" value="P:response to molecule of fungal origin"/>
    <property type="evidence" value="ECO:0007669"/>
    <property type="project" value="UniProtKB-ARBA"/>
</dbReference>
<dbReference type="Pfam" id="PF03171">
    <property type="entry name" value="2OG-FeII_Oxy"/>
    <property type="match status" value="6"/>
</dbReference>
<comment type="similarity">
    <text evidence="1">Belongs to the iron/ascorbate-dependent oxidoreductase family.</text>
</comment>
<feature type="domain" description="Fe2OG dioxygenase" evidence="6">
    <location>
        <begin position="971"/>
        <end position="1065"/>
    </location>
</feature>
<accession>A0A9J5XM21</accession>
<gene>
    <name evidence="7" type="ORF">H5410_048538</name>
</gene>
<keyword evidence="5" id="KW-0408">Iron</keyword>
<evidence type="ECO:0000256" key="1">
    <source>
        <dbReference type="ARBA" id="ARBA00008056"/>
    </source>
</evidence>
<organism evidence="7 8">
    <name type="scientific">Solanum commersonii</name>
    <name type="common">Commerson's wild potato</name>
    <name type="synonym">Commerson's nightshade</name>
    <dbReference type="NCBI Taxonomy" id="4109"/>
    <lineage>
        <taxon>Eukaryota</taxon>
        <taxon>Viridiplantae</taxon>
        <taxon>Streptophyta</taxon>
        <taxon>Embryophyta</taxon>
        <taxon>Tracheophyta</taxon>
        <taxon>Spermatophyta</taxon>
        <taxon>Magnoliopsida</taxon>
        <taxon>eudicotyledons</taxon>
        <taxon>Gunneridae</taxon>
        <taxon>Pentapetalae</taxon>
        <taxon>asterids</taxon>
        <taxon>lamiids</taxon>
        <taxon>Solanales</taxon>
        <taxon>Solanaceae</taxon>
        <taxon>Solanoideae</taxon>
        <taxon>Solaneae</taxon>
        <taxon>Solanum</taxon>
    </lineage>
</organism>
<dbReference type="FunFam" id="2.60.120.330:FF:000005">
    <property type="entry name" value="1-aminocyclopropane-1-carboxylate oxidase homolog 1"/>
    <property type="match status" value="4"/>
</dbReference>
<dbReference type="InterPro" id="IPR026992">
    <property type="entry name" value="DIOX_N"/>
</dbReference>
<dbReference type="SUPFAM" id="SSF51197">
    <property type="entry name" value="Clavaminate synthase-like"/>
    <property type="match status" value="6"/>
</dbReference>
<keyword evidence="3" id="KW-0847">Vitamin C</keyword>
<dbReference type="GO" id="GO:0009805">
    <property type="term" value="P:coumarin biosynthetic process"/>
    <property type="evidence" value="ECO:0007669"/>
    <property type="project" value="UniProtKB-ARBA"/>
</dbReference>
<dbReference type="InterPro" id="IPR027443">
    <property type="entry name" value="IPNS-like_sf"/>
</dbReference>
<feature type="domain" description="Fe2OG dioxygenase" evidence="6">
    <location>
        <begin position="1224"/>
        <end position="1334"/>
    </location>
</feature>
<dbReference type="InterPro" id="IPR005123">
    <property type="entry name" value="Oxoglu/Fe-dep_dioxygenase_dom"/>
</dbReference>
<dbReference type="Gene3D" id="2.60.120.330">
    <property type="entry name" value="B-lactam Antibiotic, Isopenicillin N Synthase, Chain"/>
    <property type="match status" value="7"/>
</dbReference>
<feature type="domain" description="Fe2OG dioxygenase" evidence="6">
    <location>
        <begin position="658"/>
        <end position="761"/>
    </location>
</feature>
<dbReference type="PANTHER" id="PTHR10209:SF882">
    <property type="entry name" value="DESACETOXYVINDOLINE 4-HYDROXYLASE"/>
    <property type="match status" value="1"/>
</dbReference>